<dbReference type="Gene3D" id="3.40.50.720">
    <property type="entry name" value="NAD(P)-binding Rossmann-like Domain"/>
    <property type="match status" value="1"/>
</dbReference>
<organism evidence="3 4">
    <name type="scientific">Rohdeia mirabilis</name>
    <dbReference type="NCBI Taxonomy" id="2528008"/>
    <lineage>
        <taxon>Bacteria</taxon>
        <taxon>Pseudomonadati</taxon>
        <taxon>Planctomycetota</taxon>
        <taxon>Planctomycetia</taxon>
        <taxon>Planctomycetia incertae sedis</taxon>
        <taxon>Rohdeia</taxon>
    </lineage>
</organism>
<sequence length="267" mass="28555">MSHQLFAEVARLVDAGEDCALCTIVETRGSTPGKSMMKMLVRRDGTFTGTVGGGCLEAEVLEAALEALADERSRLLEFALNERDYPDSGLICGGKVRIYVEPITEARLFLIGGGHISGALARIAAPAGFRVAILEDRPEFANTEHHPDAAEFRVGPFAELADGLAREANAYVCIVTRGHHGDGEALFALWKSGVRPKYLGMIGSVAKREQIFADLRARGVDDGFLGRVQCPMGIHIGARSHPEIAVSVAAELIRVRRLDGASASADS</sequence>
<feature type="domain" description="XdhC- CoxI" evidence="1">
    <location>
        <begin position="13"/>
        <end position="78"/>
    </location>
</feature>
<dbReference type="Pfam" id="PF13478">
    <property type="entry name" value="XdhC_C"/>
    <property type="match status" value="1"/>
</dbReference>
<gene>
    <name evidence="3" type="primary">pucA</name>
    <name evidence="3" type="ORF">Pla163_34540</name>
</gene>
<dbReference type="EC" id="1.17.1.4" evidence="3"/>
<proteinExistence type="predicted"/>
<dbReference type="PANTHER" id="PTHR30388">
    <property type="entry name" value="ALDEHYDE OXIDOREDUCTASE MOLYBDENUM COFACTOR ASSEMBLY PROTEIN"/>
    <property type="match status" value="1"/>
</dbReference>
<dbReference type="AlphaFoldDB" id="A0A518D4A8"/>
<dbReference type="Pfam" id="PF02625">
    <property type="entry name" value="XdhC_CoxI"/>
    <property type="match status" value="1"/>
</dbReference>
<dbReference type="GO" id="GO:0004854">
    <property type="term" value="F:xanthine dehydrogenase activity"/>
    <property type="evidence" value="ECO:0007669"/>
    <property type="project" value="UniProtKB-EC"/>
</dbReference>
<dbReference type="InterPro" id="IPR027051">
    <property type="entry name" value="XdhC_Rossmann_dom"/>
</dbReference>
<keyword evidence="3" id="KW-0560">Oxidoreductase</keyword>
<name>A0A518D4A8_9BACT</name>
<dbReference type="InterPro" id="IPR052698">
    <property type="entry name" value="MoCofactor_Util/Proc"/>
</dbReference>
<protein>
    <submittedName>
        <fullName evidence="3">Putative xanthine dehydrogenase subunit A</fullName>
        <ecNumber evidence="3">1.17.1.4</ecNumber>
    </submittedName>
</protein>
<keyword evidence="4" id="KW-1185">Reference proteome</keyword>
<dbReference type="Proteomes" id="UP000319342">
    <property type="component" value="Chromosome"/>
</dbReference>
<dbReference type="OrthoDB" id="9773039at2"/>
<evidence type="ECO:0000313" key="4">
    <source>
        <dbReference type="Proteomes" id="UP000319342"/>
    </source>
</evidence>
<dbReference type="EMBL" id="CP036290">
    <property type="protein sequence ID" value="QDU86303.1"/>
    <property type="molecule type" value="Genomic_DNA"/>
</dbReference>
<dbReference type="PANTHER" id="PTHR30388:SF6">
    <property type="entry name" value="XANTHINE DEHYDROGENASE SUBUNIT A-RELATED"/>
    <property type="match status" value="1"/>
</dbReference>
<feature type="domain" description="XdhC Rossmann" evidence="2">
    <location>
        <begin position="108"/>
        <end position="252"/>
    </location>
</feature>
<evidence type="ECO:0000259" key="1">
    <source>
        <dbReference type="Pfam" id="PF02625"/>
    </source>
</evidence>
<dbReference type="InterPro" id="IPR003777">
    <property type="entry name" value="XdhC_CoxI"/>
</dbReference>
<evidence type="ECO:0000259" key="2">
    <source>
        <dbReference type="Pfam" id="PF13478"/>
    </source>
</evidence>
<reference evidence="3 4" key="1">
    <citation type="submission" date="2019-02" db="EMBL/GenBank/DDBJ databases">
        <title>Deep-cultivation of Planctomycetes and their phenomic and genomic characterization uncovers novel biology.</title>
        <authorList>
            <person name="Wiegand S."/>
            <person name="Jogler M."/>
            <person name="Boedeker C."/>
            <person name="Pinto D."/>
            <person name="Vollmers J."/>
            <person name="Rivas-Marin E."/>
            <person name="Kohn T."/>
            <person name="Peeters S.H."/>
            <person name="Heuer A."/>
            <person name="Rast P."/>
            <person name="Oberbeckmann S."/>
            <person name="Bunk B."/>
            <person name="Jeske O."/>
            <person name="Meyerdierks A."/>
            <person name="Storesund J.E."/>
            <person name="Kallscheuer N."/>
            <person name="Luecker S."/>
            <person name="Lage O.M."/>
            <person name="Pohl T."/>
            <person name="Merkel B.J."/>
            <person name="Hornburger P."/>
            <person name="Mueller R.-W."/>
            <person name="Bruemmer F."/>
            <person name="Labrenz M."/>
            <person name="Spormann A.M."/>
            <person name="Op den Camp H."/>
            <person name="Overmann J."/>
            <person name="Amann R."/>
            <person name="Jetten M.S.M."/>
            <person name="Mascher T."/>
            <person name="Medema M.H."/>
            <person name="Devos D.P."/>
            <person name="Kaster A.-K."/>
            <person name="Ovreas L."/>
            <person name="Rohde M."/>
            <person name="Galperin M.Y."/>
            <person name="Jogler C."/>
        </authorList>
    </citation>
    <scope>NUCLEOTIDE SEQUENCE [LARGE SCALE GENOMIC DNA]</scope>
    <source>
        <strain evidence="3 4">Pla163</strain>
    </source>
</reference>
<dbReference type="RefSeq" id="WP_145191290.1">
    <property type="nucleotide sequence ID" value="NZ_CP036290.1"/>
</dbReference>
<evidence type="ECO:0000313" key="3">
    <source>
        <dbReference type="EMBL" id="QDU86303.1"/>
    </source>
</evidence>
<accession>A0A518D4A8</accession>